<dbReference type="Proteomes" id="UP000003112">
    <property type="component" value="Unassembled WGS sequence"/>
</dbReference>
<sequence>MRECCRGYIFTSGPACTRLAQSHNRAAPAIFATFYFAIMAELLTFA</sequence>
<dbReference type="EMBL" id="AEPD01000015">
    <property type="protein sequence ID" value="EFU31378.1"/>
    <property type="molecule type" value="Genomic_DNA"/>
</dbReference>
<feature type="transmembrane region" description="Helical" evidence="1">
    <location>
        <begin position="26"/>
        <end position="45"/>
    </location>
</feature>
<dbReference type="STRING" id="873513.HMPREF6485_0771"/>
<evidence type="ECO:0000313" key="2">
    <source>
        <dbReference type="EMBL" id="EFU31378.1"/>
    </source>
</evidence>
<dbReference type="HOGENOM" id="CLU_3187253_0_0_10"/>
<evidence type="ECO:0000313" key="3">
    <source>
        <dbReference type="Proteomes" id="UP000003112"/>
    </source>
</evidence>
<comment type="caution">
    <text evidence="2">The sequence shown here is derived from an EMBL/GenBank/DDBJ whole genome shotgun (WGS) entry which is preliminary data.</text>
</comment>
<protein>
    <submittedName>
        <fullName evidence="2">Uncharacterized protein</fullName>
    </submittedName>
</protein>
<keyword evidence="1" id="KW-0812">Transmembrane</keyword>
<evidence type="ECO:0000256" key="1">
    <source>
        <dbReference type="SAM" id="Phobius"/>
    </source>
</evidence>
<accession>E6K553</accession>
<proteinExistence type="predicted"/>
<reference evidence="2 3" key="1">
    <citation type="submission" date="2010-10" db="EMBL/GenBank/DDBJ databases">
        <authorList>
            <person name="Muzny D."/>
            <person name="Qin X."/>
            <person name="Deng J."/>
            <person name="Jiang H."/>
            <person name="Liu Y."/>
            <person name="Qu J."/>
            <person name="Song X.-Z."/>
            <person name="Zhang L."/>
            <person name="Thornton R."/>
            <person name="Coyle M."/>
            <person name="Francisco L."/>
            <person name="Jackson L."/>
            <person name="Javaid M."/>
            <person name="Korchina V."/>
            <person name="Kovar C."/>
            <person name="Mata R."/>
            <person name="Mathew T."/>
            <person name="Ngo R."/>
            <person name="Nguyen L."/>
            <person name="Nguyen N."/>
            <person name="Okwuonu G."/>
            <person name="Ongeri F."/>
            <person name="Pham C."/>
            <person name="Simmons D."/>
            <person name="Wilczek-Boney K."/>
            <person name="Hale W."/>
            <person name="Jakkamsetti A."/>
            <person name="Pham P."/>
            <person name="Ruth R."/>
            <person name="San Lucas F."/>
            <person name="Warren J."/>
            <person name="Zhang J."/>
            <person name="Zhao Z."/>
            <person name="Zhou C."/>
            <person name="Zhu D."/>
            <person name="Lee S."/>
            <person name="Bess C."/>
            <person name="Blankenburg K."/>
            <person name="Forbes L."/>
            <person name="Fu Q."/>
            <person name="Gubbala S."/>
            <person name="Hirani K."/>
            <person name="Jayaseelan J.C."/>
            <person name="Lara F."/>
            <person name="Munidasa M."/>
            <person name="Palculict T."/>
            <person name="Patil S."/>
            <person name="Pu L.-L."/>
            <person name="Saada N."/>
            <person name="Tang L."/>
            <person name="Weissenberger G."/>
            <person name="Zhu Y."/>
            <person name="Hemphill L."/>
            <person name="Shang Y."/>
            <person name="Youmans B."/>
            <person name="Ayvaz T."/>
            <person name="Ross M."/>
            <person name="Santibanez J."/>
            <person name="Aqrawi P."/>
            <person name="Gross S."/>
            <person name="Joshi V."/>
            <person name="Fowler G."/>
            <person name="Nazareth L."/>
            <person name="Reid J."/>
            <person name="Worley K."/>
            <person name="Petrosino J."/>
            <person name="Highlander S."/>
            <person name="Gibbs R."/>
        </authorList>
    </citation>
    <scope>NUCLEOTIDE SEQUENCE [LARGE SCALE GENOMIC DNA]</scope>
    <source>
        <strain evidence="2 3">ATCC 33574</strain>
    </source>
</reference>
<keyword evidence="1" id="KW-1133">Transmembrane helix</keyword>
<organism evidence="2 3">
    <name type="scientific">Segatella buccae ATCC 33574</name>
    <dbReference type="NCBI Taxonomy" id="873513"/>
    <lineage>
        <taxon>Bacteria</taxon>
        <taxon>Pseudomonadati</taxon>
        <taxon>Bacteroidota</taxon>
        <taxon>Bacteroidia</taxon>
        <taxon>Bacteroidales</taxon>
        <taxon>Prevotellaceae</taxon>
        <taxon>Segatella</taxon>
    </lineage>
</organism>
<keyword evidence="3" id="KW-1185">Reference proteome</keyword>
<dbReference type="AlphaFoldDB" id="E6K553"/>
<keyword evidence="1" id="KW-0472">Membrane</keyword>
<gene>
    <name evidence="2" type="ORF">HMPREF6485_0771</name>
</gene>
<name>E6K553_9BACT</name>